<dbReference type="Pfam" id="PF13366">
    <property type="entry name" value="PDDEXK_3"/>
    <property type="match status" value="1"/>
</dbReference>
<dbReference type="InterPro" id="IPR012902">
    <property type="entry name" value="N_methyl_site"/>
</dbReference>
<keyword evidence="1" id="KW-1133">Transmembrane helix</keyword>
<keyword evidence="1" id="KW-0812">Transmembrane</keyword>
<evidence type="ECO:0000313" key="2">
    <source>
        <dbReference type="EMBL" id="PIR96819.1"/>
    </source>
</evidence>
<dbReference type="InterPro" id="IPR026350">
    <property type="entry name" value="GxxExxY"/>
</dbReference>
<protein>
    <recommendedName>
        <fullName evidence="4">Carboxypeptidase regulatory-like domain-containing protein</fullName>
    </recommendedName>
</protein>
<dbReference type="EMBL" id="PFAJ01000061">
    <property type="protein sequence ID" value="PIR96819.1"/>
    <property type="molecule type" value="Genomic_DNA"/>
</dbReference>
<evidence type="ECO:0000313" key="3">
    <source>
        <dbReference type="Proteomes" id="UP000230557"/>
    </source>
</evidence>
<dbReference type="Proteomes" id="UP000230557">
    <property type="component" value="Unassembled WGS sequence"/>
</dbReference>
<comment type="caution">
    <text evidence="2">The sequence shown here is derived from an EMBL/GenBank/DDBJ whole genome shotgun (WGS) entry which is preliminary data.</text>
</comment>
<keyword evidence="1" id="KW-0472">Membrane</keyword>
<dbReference type="Pfam" id="PF07963">
    <property type="entry name" value="N_methyl"/>
    <property type="match status" value="1"/>
</dbReference>
<accession>A0A2H0VEP5</accession>
<evidence type="ECO:0000256" key="1">
    <source>
        <dbReference type="SAM" id="Phobius"/>
    </source>
</evidence>
<gene>
    <name evidence="2" type="ORF">COT91_04680</name>
</gene>
<organism evidence="2 3">
    <name type="scientific">Candidatus Doudnabacteria bacterium CG10_big_fil_rev_8_21_14_0_10_41_10</name>
    <dbReference type="NCBI Taxonomy" id="1974551"/>
    <lineage>
        <taxon>Bacteria</taxon>
        <taxon>Candidatus Doudnaibacteriota</taxon>
    </lineage>
</organism>
<proteinExistence type="predicted"/>
<evidence type="ECO:0008006" key="4">
    <source>
        <dbReference type="Google" id="ProtNLM"/>
    </source>
</evidence>
<reference evidence="3" key="1">
    <citation type="submission" date="2017-09" db="EMBL/GenBank/DDBJ databases">
        <title>Depth-based differentiation of microbial function through sediment-hosted aquifers and enrichment of novel symbionts in the deep terrestrial subsurface.</title>
        <authorList>
            <person name="Probst A.J."/>
            <person name="Ladd B."/>
            <person name="Jarett J.K."/>
            <person name="Geller-Mcgrath D.E."/>
            <person name="Sieber C.M.K."/>
            <person name="Emerson J.B."/>
            <person name="Anantharaman K."/>
            <person name="Thomas B.C."/>
            <person name="Malmstrom R."/>
            <person name="Stieglmeier M."/>
            <person name="Klingl A."/>
            <person name="Woyke T."/>
            <person name="Ryan C.M."/>
            <person name="Banfield J.F."/>
        </authorList>
    </citation>
    <scope>NUCLEOTIDE SEQUENCE [LARGE SCALE GENOMIC DNA]</scope>
</reference>
<feature type="transmembrane region" description="Helical" evidence="1">
    <location>
        <begin position="98"/>
        <end position="119"/>
    </location>
</feature>
<dbReference type="AlphaFoldDB" id="A0A2H0VEP5"/>
<name>A0A2H0VEP5_9BACT</name>
<sequence length="532" mass="57531">MDCLREVELKDIETGYPRGNIADFLITDKIIVDLKAKKYILKEDSYQMRRYLKSADIELKRIVSFSDLYLKTKRMLNSNFSGNSDTFGDSDRDKGFTLIETVVGVALVTLVFGGLFVALQGSLRLLNQSRIITTAQALATEKMELIKNLPYNDVGTISGIPPGLLPQEEYVVRNDVSYLVRTKIIYIDDPFDDLSPTDTLATDYKQARVEINPINSNLGSKNPVTFISNISPKGIETTAGGGTLSILIFNSLGEPVQSAEVVIQKNNAAPFVDITTYTDSFGRVILPGAPECTECYFVSATKSGYSIDRTYTDAEVANPDKPYLTVLEGQLTEQSFGIDLLSNLTISSFGARGAGFPPLPGVNFHLRGSKIIGTDVLGDPVYEYDQNLSTGGGGGVTVSGLTWGSYDLTLENSPTLDLAGTNPQLLALVPAGQMVFLDFSVAPDTTHSLLVKVSDNSTSLADAQVRVFNVGLGYDQTQSSGNLVDPDAGQAFFSGLTQNSYEVEVTIAGFALASITVQVENDVVEEIILSPE</sequence>